<evidence type="ECO:0000256" key="3">
    <source>
        <dbReference type="ARBA" id="ARBA00022833"/>
    </source>
</evidence>
<dbReference type="InterPro" id="IPR039691">
    <property type="entry name" value="ZC3H7A/B"/>
</dbReference>
<dbReference type="GeneTree" id="ENSGT00390000018542"/>
<feature type="domain" description="C3H1-type" evidence="6">
    <location>
        <begin position="588"/>
        <end position="619"/>
    </location>
</feature>
<dbReference type="SMART" id="SM00028">
    <property type="entry name" value="TPR"/>
    <property type="match status" value="3"/>
</dbReference>
<dbReference type="PANTHER" id="PTHR14928">
    <property type="entry name" value="MICRO-RNA BINDING ZINC FINGER CCCH DOMAIN-CONTAINING PROTEIN 7"/>
    <property type="match status" value="1"/>
</dbReference>
<feature type="domain" description="C3H1-type" evidence="6">
    <location>
        <begin position="881"/>
        <end position="904"/>
    </location>
</feature>
<dbReference type="InterPro" id="IPR019734">
    <property type="entry name" value="TPR_rpt"/>
</dbReference>
<dbReference type="GO" id="GO:0008270">
    <property type="term" value="F:zinc ion binding"/>
    <property type="evidence" value="ECO:0007669"/>
    <property type="project" value="UniProtKB-KW"/>
</dbReference>
<evidence type="ECO:0000313" key="8">
    <source>
        <dbReference type="Proteomes" id="UP000264800"/>
    </source>
</evidence>
<feature type="zinc finger region" description="C3H1-type" evidence="4">
    <location>
        <begin position="728"/>
        <end position="750"/>
    </location>
</feature>
<feature type="domain" description="C3H1-type" evidence="6">
    <location>
        <begin position="728"/>
        <end position="750"/>
    </location>
</feature>
<dbReference type="InterPro" id="IPR000571">
    <property type="entry name" value="Znf_CCCH"/>
</dbReference>
<dbReference type="Ensembl" id="ENSKMAT00000020410.1">
    <property type="protein sequence ID" value="ENSKMAP00000020143.1"/>
    <property type="gene ID" value="ENSKMAG00000014972.1"/>
</dbReference>
<evidence type="ECO:0000256" key="4">
    <source>
        <dbReference type="PROSITE-ProRule" id="PRU00723"/>
    </source>
</evidence>
<protein>
    <submittedName>
        <fullName evidence="7">Zinc finger CCCH-type containing 7Ba</fullName>
    </submittedName>
</protein>
<organism evidence="7 8">
    <name type="scientific">Kryptolebias marmoratus</name>
    <name type="common">Mangrove killifish</name>
    <name type="synonym">Rivulus marmoratus</name>
    <dbReference type="NCBI Taxonomy" id="37003"/>
    <lineage>
        <taxon>Eukaryota</taxon>
        <taxon>Metazoa</taxon>
        <taxon>Chordata</taxon>
        <taxon>Craniata</taxon>
        <taxon>Vertebrata</taxon>
        <taxon>Euteleostomi</taxon>
        <taxon>Actinopterygii</taxon>
        <taxon>Neopterygii</taxon>
        <taxon>Teleostei</taxon>
        <taxon>Neoteleostei</taxon>
        <taxon>Acanthomorphata</taxon>
        <taxon>Ovalentaria</taxon>
        <taxon>Atherinomorphae</taxon>
        <taxon>Cyprinodontiformes</taxon>
        <taxon>Rivulidae</taxon>
        <taxon>Kryptolebias</taxon>
    </lineage>
</organism>
<dbReference type="InterPro" id="IPR011990">
    <property type="entry name" value="TPR-like_helical_dom_sf"/>
</dbReference>
<evidence type="ECO:0000313" key="7">
    <source>
        <dbReference type="Ensembl" id="ENSKMAP00000020143.1"/>
    </source>
</evidence>
<feature type="compositionally biased region" description="Gly residues" evidence="5">
    <location>
        <begin position="793"/>
        <end position="808"/>
    </location>
</feature>
<dbReference type="Proteomes" id="UP000264800">
    <property type="component" value="Unplaced"/>
</dbReference>
<keyword evidence="2 4" id="KW-0863">Zinc-finger</keyword>
<feature type="zinc finger region" description="C3H1-type" evidence="4">
    <location>
        <begin position="881"/>
        <end position="904"/>
    </location>
</feature>
<feature type="region of interest" description="Disordered" evidence="5">
    <location>
        <begin position="1"/>
        <end position="26"/>
    </location>
</feature>
<dbReference type="InterPro" id="IPR036855">
    <property type="entry name" value="Znf_CCCH_sf"/>
</dbReference>
<dbReference type="GO" id="GO:0035198">
    <property type="term" value="F:miRNA binding"/>
    <property type="evidence" value="ECO:0007669"/>
    <property type="project" value="InterPro"/>
</dbReference>
<feature type="domain" description="C3H1-type" evidence="6">
    <location>
        <begin position="1011"/>
        <end position="1037"/>
    </location>
</feature>
<feature type="zinc finger region" description="C3H1-type" evidence="4">
    <location>
        <begin position="588"/>
        <end position="619"/>
    </location>
</feature>
<reference evidence="7" key="1">
    <citation type="submission" date="2025-08" db="UniProtKB">
        <authorList>
            <consortium name="Ensembl"/>
        </authorList>
    </citation>
    <scope>IDENTIFICATION</scope>
</reference>
<reference evidence="7" key="2">
    <citation type="submission" date="2025-09" db="UniProtKB">
        <authorList>
            <consortium name="Ensembl"/>
        </authorList>
    </citation>
    <scope>IDENTIFICATION</scope>
</reference>
<dbReference type="Gene3D" id="1.25.40.10">
    <property type="entry name" value="Tetratricopeptide repeat domain"/>
    <property type="match status" value="1"/>
</dbReference>
<evidence type="ECO:0000256" key="1">
    <source>
        <dbReference type="ARBA" id="ARBA00022723"/>
    </source>
</evidence>
<dbReference type="Gene3D" id="3.30.160.60">
    <property type="entry name" value="Classic Zinc Finger"/>
    <property type="match status" value="1"/>
</dbReference>
<dbReference type="PANTHER" id="PTHR14928:SF6">
    <property type="entry name" value="ZINC FINGER CCCH DOMAIN-CONTAINING PROTEIN 7B"/>
    <property type="match status" value="1"/>
</dbReference>
<name>A0A3Q3AT31_KRYMA</name>
<dbReference type="GO" id="GO:0035196">
    <property type="term" value="P:miRNA processing"/>
    <property type="evidence" value="ECO:0007669"/>
    <property type="project" value="TreeGrafter"/>
</dbReference>
<dbReference type="PROSITE" id="PS50103">
    <property type="entry name" value="ZF_C3H1"/>
    <property type="match status" value="4"/>
</dbReference>
<keyword evidence="8" id="KW-1185">Reference proteome</keyword>
<dbReference type="SUPFAM" id="SSF57667">
    <property type="entry name" value="beta-beta-alpha zinc fingers"/>
    <property type="match status" value="1"/>
</dbReference>
<accession>A0A3Q3AT31</accession>
<feature type="region of interest" description="Disordered" evidence="5">
    <location>
        <begin position="782"/>
        <end position="808"/>
    </location>
</feature>
<evidence type="ECO:0000256" key="2">
    <source>
        <dbReference type="ARBA" id="ARBA00022771"/>
    </source>
</evidence>
<sequence>MNFLASSVSSRDGGLCPREAQRGDKPCSGVHTVRTAFLLTMTESETPSEKCISSASKEVFVLCFRSPLAYPDPDSYQDFLTHLVCNLLEEGNAFFQDEQWEEAIKEFTEGLNVSRYAEGEDIRIPEALLESLYVKRAAACHSVGKYDQGIEDCNSALEVCKESRRALYRKALCLKELGKFREAYDCTSVCLLSNPQDKQVNKLAQELSIQLGMKIRKPYVSSKLSHSNLGNGVNPRSVVAAVGAPKAPFTSTPPPSPVVPLRVEDSEVMGDDLDSLLDSLPPEQGLTEAAFSDSSRSLVHTLPPVLPAPTPQLPPAFFSSALSQLNSLDSFSAGDSSGAASPALNVLDDLSTSGNGAGADALNITQNSSTMDYLNRLDSLDSLDDFLDETPSAAAAAAEEINQPQTELNAGGQSLDLLDEVDVIGAVSPTNGQSGDVPKANTKATKQLDSLDSLDLFSTVEDVGAASAADSVWGSGLDSLSDFSTNGLSDSQSAAAAAAPVTQSPKNHYKAVDSLVSGAASNPLSSTHEFLQACSLCFPREGVGIYSYVHKPELTHSCKQDILLCRRKGIFPLDWTRVRQIPFNASFSGPFVLCRNLLKSGDLGVCEYGERCTFAYNQLEIDVWTEERRGTLDRNLLFETTAVKLDPVNSIICLLQENKGMFIFLCQKCYDSKPRIVSKRFVDNQAVCSNLDVRHNFDANKCLAFVVRTHNINYSKVRPLSVLCHLDLCRHAIRYGCQLEDSCQFAHSVIELKTWRVQRHTGISPDEIVKISMKYHEKQEQNFKKEKEKRLSFGGGGSKSKGGGGGGGKSLNMKMKFACAQCWREGLISEPDKALKYCNAKARHTWTKERRVLLVRSSERSKWVQVRPLPHTKNFPLHYDMCAQILRKKKCNYTGNCTFAHSQEEREMWMYMKNNDLVDMQQVYDMWLALAAQSRQADGAGLSQPNAEEKYIMMPTDYAELMSGFHCRLCGKHSNSERQWQQHISSEKHKDRVFSCEGEEEALTWNYRFPGTRFKICPEVDDGCPDGVSCDYAHSPEELQEWIERRDFLRQKLAKAREDMLIMPDELDFGKYNFLLQD</sequence>
<feature type="compositionally biased region" description="Basic and acidic residues" evidence="5">
    <location>
        <begin position="782"/>
        <end position="791"/>
    </location>
</feature>
<dbReference type="InterPro" id="IPR022755">
    <property type="entry name" value="Znf_C2H2_jaz"/>
</dbReference>
<keyword evidence="1 4" id="KW-0479">Metal-binding</keyword>
<feature type="compositionally biased region" description="Polar residues" evidence="5">
    <location>
        <begin position="1"/>
        <end position="10"/>
    </location>
</feature>
<proteinExistence type="predicted"/>
<dbReference type="SUPFAM" id="SSF90229">
    <property type="entry name" value="CCCH zinc finger"/>
    <property type="match status" value="1"/>
</dbReference>
<dbReference type="AlphaFoldDB" id="A0A3Q3AT31"/>
<dbReference type="Pfam" id="PF12171">
    <property type="entry name" value="zf-C2H2_jaz"/>
    <property type="match status" value="1"/>
</dbReference>
<evidence type="ECO:0000256" key="5">
    <source>
        <dbReference type="SAM" id="MobiDB-lite"/>
    </source>
</evidence>
<evidence type="ECO:0000259" key="6">
    <source>
        <dbReference type="PROSITE" id="PS50103"/>
    </source>
</evidence>
<dbReference type="SMART" id="SM00356">
    <property type="entry name" value="ZnF_C3H1"/>
    <property type="match status" value="3"/>
</dbReference>
<feature type="zinc finger region" description="C3H1-type" evidence="4">
    <location>
        <begin position="1011"/>
        <end position="1037"/>
    </location>
</feature>
<dbReference type="InterPro" id="IPR036236">
    <property type="entry name" value="Znf_C2H2_sf"/>
</dbReference>
<keyword evidence="3 4" id="KW-0862">Zinc</keyword>
<dbReference type="SUPFAM" id="SSF48452">
    <property type="entry name" value="TPR-like"/>
    <property type="match status" value="1"/>
</dbReference>